<keyword evidence="7" id="KW-1278">Translocase</keyword>
<keyword evidence="3" id="KW-0479">Metal-binding</keyword>
<dbReference type="GO" id="GO:0016020">
    <property type="term" value="C:membrane"/>
    <property type="evidence" value="ECO:0007669"/>
    <property type="project" value="UniProtKB-SubCell"/>
</dbReference>
<evidence type="ECO:0000256" key="7">
    <source>
        <dbReference type="ARBA" id="ARBA00022967"/>
    </source>
</evidence>
<dbReference type="InterPro" id="IPR036412">
    <property type="entry name" value="HAD-like_sf"/>
</dbReference>
<dbReference type="OrthoDB" id="48943at2759"/>
<dbReference type="EMBL" id="SNRW01023740">
    <property type="protein sequence ID" value="KAA6362777.1"/>
    <property type="molecule type" value="Genomic_DNA"/>
</dbReference>
<proteinExistence type="predicted"/>
<evidence type="ECO:0000256" key="3">
    <source>
        <dbReference type="ARBA" id="ARBA00022723"/>
    </source>
</evidence>
<dbReference type="Proteomes" id="UP000324800">
    <property type="component" value="Unassembled WGS sequence"/>
</dbReference>
<evidence type="ECO:0000256" key="1">
    <source>
        <dbReference type="ARBA" id="ARBA00004141"/>
    </source>
</evidence>
<dbReference type="InterPro" id="IPR006544">
    <property type="entry name" value="P-type_TPase_V"/>
</dbReference>
<dbReference type="GO" id="GO:0046872">
    <property type="term" value="F:metal ion binding"/>
    <property type="evidence" value="ECO:0007669"/>
    <property type="project" value="UniProtKB-KW"/>
</dbReference>
<evidence type="ECO:0000313" key="9">
    <source>
        <dbReference type="EMBL" id="KAA6362777.1"/>
    </source>
</evidence>
<keyword evidence="6" id="KW-0460">Magnesium</keyword>
<organism evidence="9 10">
    <name type="scientific">Streblomastix strix</name>
    <dbReference type="NCBI Taxonomy" id="222440"/>
    <lineage>
        <taxon>Eukaryota</taxon>
        <taxon>Metamonada</taxon>
        <taxon>Preaxostyla</taxon>
        <taxon>Oxymonadida</taxon>
        <taxon>Streblomastigidae</taxon>
        <taxon>Streblomastix</taxon>
    </lineage>
</organism>
<reference evidence="9 10" key="1">
    <citation type="submission" date="2019-03" db="EMBL/GenBank/DDBJ databases">
        <title>Single cell metagenomics reveals metabolic interactions within the superorganism composed of flagellate Streblomastix strix and complex community of Bacteroidetes bacteria on its surface.</title>
        <authorList>
            <person name="Treitli S.C."/>
            <person name="Kolisko M."/>
            <person name="Husnik F."/>
            <person name="Keeling P."/>
            <person name="Hampl V."/>
        </authorList>
    </citation>
    <scope>NUCLEOTIDE SEQUENCE [LARGE SCALE GENOMIC DNA]</scope>
    <source>
        <strain evidence="9">ST1C</strain>
    </source>
</reference>
<feature type="non-terminal residue" evidence="9">
    <location>
        <position position="1"/>
    </location>
</feature>
<dbReference type="PANTHER" id="PTHR45630">
    <property type="entry name" value="CATION-TRANSPORTING ATPASE-RELATED"/>
    <property type="match status" value="1"/>
</dbReference>
<dbReference type="GO" id="GO:0140358">
    <property type="term" value="F:P-type transmembrane transporter activity"/>
    <property type="evidence" value="ECO:0007669"/>
    <property type="project" value="InterPro"/>
</dbReference>
<keyword evidence="2" id="KW-0597">Phosphoprotein</keyword>
<evidence type="ECO:0000256" key="4">
    <source>
        <dbReference type="ARBA" id="ARBA00022741"/>
    </source>
</evidence>
<dbReference type="GO" id="GO:0019829">
    <property type="term" value="F:ATPase-coupled monoatomic cation transmembrane transporter activity"/>
    <property type="evidence" value="ECO:0007669"/>
    <property type="project" value="TreeGrafter"/>
</dbReference>
<keyword evidence="8" id="KW-1133">Transmembrane helix</keyword>
<sequence>DHGQLIGICGDGANDCGALKTAHVGISISEVEASIATPFTIKEATVEAVEAVLLKGRAALSSTTVILENFYEDFVPLYVDSENQDNHVQSFEMFPIFLASLISYIISGFVIRLHDKHLDMFGLNDFLMIIPTRKPSFFIFIALSIVVMTLLLLGLEYFV</sequence>
<evidence type="ECO:0000256" key="6">
    <source>
        <dbReference type="ARBA" id="ARBA00022842"/>
    </source>
</evidence>
<keyword evidence="4" id="KW-0547">Nucleotide-binding</keyword>
<feature type="transmembrane region" description="Helical" evidence="8">
    <location>
        <begin position="93"/>
        <end position="114"/>
    </location>
</feature>
<accession>A0A5J4TWZ3</accession>
<comment type="subcellular location">
    <subcellularLocation>
        <location evidence="1">Membrane</location>
        <topology evidence="1">Multi-pass membrane protein</topology>
    </subcellularLocation>
</comment>
<feature type="transmembrane region" description="Helical" evidence="8">
    <location>
        <begin position="135"/>
        <end position="155"/>
    </location>
</feature>
<dbReference type="SUPFAM" id="SSF56784">
    <property type="entry name" value="HAD-like"/>
    <property type="match status" value="1"/>
</dbReference>
<dbReference type="PANTHER" id="PTHR45630:SF8">
    <property type="entry name" value="CATION-TRANSPORTING ATPASE"/>
    <property type="match status" value="1"/>
</dbReference>
<name>A0A5J4TWZ3_9EUKA</name>
<evidence type="ECO:0000256" key="8">
    <source>
        <dbReference type="SAM" id="Phobius"/>
    </source>
</evidence>
<protein>
    <submittedName>
        <fullName evidence="9">Uncharacterized protein</fullName>
    </submittedName>
</protein>
<keyword evidence="8" id="KW-0472">Membrane</keyword>
<dbReference type="GO" id="GO:0005524">
    <property type="term" value="F:ATP binding"/>
    <property type="evidence" value="ECO:0007669"/>
    <property type="project" value="UniProtKB-KW"/>
</dbReference>
<dbReference type="InterPro" id="IPR023214">
    <property type="entry name" value="HAD_sf"/>
</dbReference>
<keyword evidence="8" id="KW-0812">Transmembrane</keyword>
<evidence type="ECO:0000313" key="10">
    <source>
        <dbReference type="Proteomes" id="UP000324800"/>
    </source>
</evidence>
<evidence type="ECO:0000256" key="5">
    <source>
        <dbReference type="ARBA" id="ARBA00022840"/>
    </source>
</evidence>
<comment type="caution">
    <text evidence="9">The sequence shown here is derived from an EMBL/GenBank/DDBJ whole genome shotgun (WGS) entry which is preliminary data.</text>
</comment>
<dbReference type="Gene3D" id="3.40.50.1000">
    <property type="entry name" value="HAD superfamily/HAD-like"/>
    <property type="match status" value="1"/>
</dbReference>
<gene>
    <name evidence="9" type="ORF">EZS28_041696</name>
</gene>
<evidence type="ECO:0000256" key="2">
    <source>
        <dbReference type="ARBA" id="ARBA00022553"/>
    </source>
</evidence>
<dbReference type="AlphaFoldDB" id="A0A5J4TWZ3"/>
<keyword evidence="5" id="KW-0067">ATP-binding</keyword>